<keyword evidence="7" id="KW-0804">Transcription</keyword>
<feature type="compositionally biased region" description="Acidic residues" evidence="10">
    <location>
        <begin position="1"/>
        <end position="10"/>
    </location>
</feature>
<dbReference type="SMART" id="SM00614">
    <property type="entry name" value="ZnF_BED"/>
    <property type="match status" value="1"/>
</dbReference>
<keyword evidence="2" id="KW-0479">Metal-binding</keyword>
<dbReference type="SUPFAM" id="SSF53098">
    <property type="entry name" value="Ribonuclease H-like"/>
    <property type="match status" value="1"/>
</dbReference>
<dbReference type="InterPro" id="IPR008906">
    <property type="entry name" value="HATC_C_dom"/>
</dbReference>
<dbReference type="InterPro" id="IPR003656">
    <property type="entry name" value="Znf_BED"/>
</dbReference>
<evidence type="ECO:0000256" key="7">
    <source>
        <dbReference type="ARBA" id="ARBA00023163"/>
    </source>
</evidence>
<dbReference type="AlphaFoldDB" id="A0AA87ZYC2"/>
<dbReference type="Proteomes" id="UP001187192">
    <property type="component" value="Unassembled WGS sequence"/>
</dbReference>
<keyword evidence="8" id="KW-0539">Nucleus</keyword>
<organism evidence="12 13">
    <name type="scientific">Ficus carica</name>
    <name type="common">Common fig</name>
    <dbReference type="NCBI Taxonomy" id="3494"/>
    <lineage>
        <taxon>Eukaryota</taxon>
        <taxon>Viridiplantae</taxon>
        <taxon>Streptophyta</taxon>
        <taxon>Embryophyta</taxon>
        <taxon>Tracheophyta</taxon>
        <taxon>Spermatophyta</taxon>
        <taxon>Magnoliopsida</taxon>
        <taxon>eudicotyledons</taxon>
        <taxon>Gunneridae</taxon>
        <taxon>Pentapetalae</taxon>
        <taxon>rosids</taxon>
        <taxon>fabids</taxon>
        <taxon>Rosales</taxon>
        <taxon>Moraceae</taxon>
        <taxon>Ficeae</taxon>
        <taxon>Ficus</taxon>
    </lineage>
</organism>
<evidence type="ECO:0000313" key="13">
    <source>
        <dbReference type="Proteomes" id="UP001187192"/>
    </source>
</evidence>
<evidence type="ECO:0000256" key="5">
    <source>
        <dbReference type="ARBA" id="ARBA00023015"/>
    </source>
</evidence>
<dbReference type="InterPro" id="IPR012337">
    <property type="entry name" value="RNaseH-like_sf"/>
</dbReference>
<gene>
    <name evidence="12" type="ORF">TIFTF001_015260</name>
</gene>
<dbReference type="PANTHER" id="PTHR46481">
    <property type="entry name" value="ZINC FINGER BED DOMAIN-CONTAINING PROTEIN 4"/>
    <property type="match status" value="1"/>
</dbReference>
<evidence type="ECO:0000256" key="6">
    <source>
        <dbReference type="ARBA" id="ARBA00023125"/>
    </source>
</evidence>
<evidence type="ECO:0000256" key="10">
    <source>
        <dbReference type="SAM" id="MobiDB-lite"/>
    </source>
</evidence>
<keyword evidence="5" id="KW-0805">Transcription regulation</keyword>
<evidence type="ECO:0000256" key="1">
    <source>
        <dbReference type="ARBA" id="ARBA00004123"/>
    </source>
</evidence>
<evidence type="ECO:0000259" key="11">
    <source>
        <dbReference type="PROSITE" id="PS50808"/>
    </source>
</evidence>
<evidence type="ECO:0000256" key="2">
    <source>
        <dbReference type="ARBA" id="ARBA00022723"/>
    </source>
</evidence>
<feature type="compositionally biased region" description="Polar residues" evidence="10">
    <location>
        <begin position="38"/>
        <end position="47"/>
    </location>
</feature>
<proteinExistence type="predicted"/>
<dbReference type="Pfam" id="PF05699">
    <property type="entry name" value="Dimer_Tnp_hAT"/>
    <property type="match status" value="1"/>
</dbReference>
<keyword evidence="4" id="KW-0862">Zinc</keyword>
<evidence type="ECO:0000256" key="9">
    <source>
        <dbReference type="PROSITE-ProRule" id="PRU00027"/>
    </source>
</evidence>
<keyword evidence="13" id="KW-1185">Reference proteome</keyword>
<feature type="domain" description="BED-type" evidence="11">
    <location>
        <begin position="61"/>
        <end position="128"/>
    </location>
</feature>
<feature type="region of interest" description="Disordered" evidence="10">
    <location>
        <begin position="1"/>
        <end position="61"/>
    </location>
</feature>
<sequence length="260" mass="29166">MDDRDIEEVEISSMEAGDNVPEIRRRSFNTPIPPSPMLASSRSSWGGTNCPPKKSKGTATRTTSRPWQFFDAVQKEYFGPDGKKIQTRIAKCKYCQKTLTANSSSGTRHLLAHGEKYAEKHYKGREPTQSTLKFNSDGSVDFASTYSLTFNNTKCKLFEIFASYQNKFGQQVNIETEETLPTAVFSESAFSTAGGIIEDRRTSLTPEMVEVLTCLKDWEHADKRLQYAVEDQEILQHFNEMTIIDDDDIDNALAAPSSGC</sequence>
<evidence type="ECO:0000256" key="4">
    <source>
        <dbReference type="ARBA" id="ARBA00022833"/>
    </source>
</evidence>
<dbReference type="PANTHER" id="PTHR46481:SF10">
    <property type="entry name" value="ZINC FINGER BED DOMAIN-CONTAINING PROTEIN 39"/>
    <property type="match status" value="1"/>
</dbReference>
<keyword evidence="6" id="KW-0238">DNA-binding</keyword>
<protein>
    <recommendedName>
        <fullName evidence="11">BED-type domain-containing protein</fullName>
    </recommendedName>
</protein>
<dbReference type="GO" id="GO:0008270">
    <property type="term" value="F:zinc ion binding"/>
    <property type="evidence" value="ECO:0007669"/>
    <property type="project" value="UniProtKB-KW"/>
</dbReference>
<evidence type="ECO:0000256" key="8">
    <source>
        <dbReference type="ARBA" id="ARBA00023242"/>
    </source>
</evidence>
<name>A0AA87ZYC2_FICCA</name>
<dbReference type="PROSITE" id="PS50808">
    <property type="entry name" value="ZF_BED"/>
    <property type="match status" value="1"/>
</dbReference>
<keyword evidence="3 9" id="KW-0863">Zinc-finger</keyword>
<dbReference type="Pfam" id="PF02892">
    <property type="entry name" value="zf-BED"/>
    <property type="match status" value="1"/>
</dbReference>
<dbReference type="InterPro" id="IPR052035">
    <property type="entry name" value="ZnF_BED_domain_contain"/>
</dbReference>
<reference evidence="12" key="1">
    <citation type="submission" date="2023-07" db="EMBL/GenBank/DDBJ databases">
        <title>draft genome sequence of fig (Ficus carica).</title>
        <authorList>
            <person name="Takahashi T."/>
            <person name="Nishimura K."/>
        </authorList>
    </citation>
    <scope>NUCLEOTIDE SEQUENCE</scope>
</reference>
<comment type="subcellular location">
    <subcellularLocation>
        <location evidence="1">Nucleus</location>
    </subcellularLocation>
</comment>
<dbReference type="GO" id="GO:0005634">
    <property type="term" value="C:nucleus"/>
    <property type="evidence" value="ECO:0007669"/>
    <property type="project" value="UniProtKB-SubCell"/>
</dbReference>
<dbReference type="GO" id="GO:0003677">
    <property type="term" value="F:DNA binding"/>
    <property type="evidence" value="ECO:0007669"/>
    <property type="project" value="UniProtKB-KW"/>
</dbReference>
<dbReference type="EMBL" id="BTGU01000022">
    <property type="protein sequence ID" value="GMN46064.1"/>
    <property type="molecule type" value="Genomic_DNA"/>
</dbReference>
<comment type="caution">
    <text evidence="12">The sequence shown here is derived from an EMBL/GenBank/DDBJ whole genome shotgun (WGS) entry which is preliminary data.</text>
</comment>
<evidence type="ECO:0000256" key="3">
    <source>
        <dbReference type="ARBA" id="ARBA00022771"/>
    </source>
</evidence>
<accession>A0AA87ZYC2</accession>
<evidence type="ECO:0000313" key="12">
    <source>
        <dbReference type="EMBL" id="GMN46064.1"/>
    </source>
</evidence>
<dbReference type="GO" id="GO:0046983">
    <property type="term" value="F:protein dimerization activity"/>
    <property type="evidence" value="ECO:0007669"/>
    <property type="project" value="InterPro"/>
</dbReference>